<feature type="domain" description="Copper amine oxidase-like N-terminal" evidence="1">
    <location>
        <begin position="159"/>
        <end position="211"/>
    </location>
</feature>
<dbReference type="RefSeq" id="WP_013842714.1">
    <property type="nucleotide sequence ID" value="NC_015589.1"/>
</dbReference>
<dbReference type="AlphaFoldDB" id="F6DRC5"/>
<sequence length="289" mass="31370">MRRKSLGFLAIIFLAVGVFLPVAAFGATSSLKIGLPNQQVEDIQVTETKEEVFKKKGTLDFVLPKGVTFTSMPVVEVSDGDLKIDSIDNDFNSEGREYIAVKVKSESSVPSTIKISGIRLTVDRSVPDGPVYLELSGEAINETASVFPGSDVFKIQLGEVVGLTSDQSVAFSVGSQVYYDNGQAKVMDAVPYIKDSRTFVPLRFLLNAFGIEDEAIAFDNGKVTIHKGSQTIELFVAQKQMISDGKTVALDVSPEEQQGRVMLPVRAVAEILGAQVYFAEDQIIMTMAQ</sequence>
<keyword evidence="3" id="KW-1185">Reference proteome</keyword>
<proteinExistence type="predicted"/>
<dbReference type="HOGENOM" id="CLU_962181_0_0_9"/>
<dbReference type="Proteomes" id="UP000009234">
    <property type="component" value="Chromosome"/>
</dbReference>
<feature type="domain" description="Copper amine oxidase-like N-terminal" evidence="1">
    <location>
        <begin position="220"/>
        <end position="282"/>
    </location>
</feature>
<dbReference type="Pfam" id="PF07833">
    <property type="entry name" value="Cu_amine_oxidN1"/>
    <property type="match status" value="2"/>
</dbReference>
<dbReference type="STRING" id="696281.Desru_2736"/>
<evidence type="ECO:0000313" key="3">
    <source>
        <dbReference type="Proteomes" id="UP000009234"/>
    </source>
</evidence>
<dbReference type="InterPro" id="IPR036582">
    <property type="entry name" value="Mao_N_sf"/>
</dbReference>
<accession>F6DRC5</accession>
<evidence type="ECO:0000259" key="1">
    <source>
        <dbReference type="Pfam" id="PF07833"/>
    </source>
</evidence>
<evidence type="ECO:0000313" key="2">
    <source>
        <dbReference type="EMBL" id="AEG60960.1"/>
    </source>
</evidence>
<reference evidence="2 3" key="2">
    <citation type="journal article" date="2012" name="Stand. Genomic Sci.">
        <title>Complete genome sequence of the sulfate-reducing firmicute Desulfotomaculum ruminis type strain (DL(T)).</title>
        <authorList>
            <person name="Spring S."/>
            <person name="Visser M."/>
            <person name="Lu M."/>
            <person name="Copeland A."/>
            <person name="Lapidus A."/>
            <person name="Lucas S."/>
            <person name="Cheng J.F."/>
            <person name="Han C."/>
            <person name="Tapia R."/>
            <person name="Goodwin L.A."/>
            <person name="Pitluck S."/>
            <person name="Ivanova N."/>
            <person name="Land M."/>
            <person name="Hauser L."/>
            <person name="Larimer F."/>
            <person name="Rohde M."/>
            <person name="Goker M."/>
            <person name="Detter J.C."/>
            <person name="Kyrpides N.C."/>
            <person name="Woyke T."/>
            <person name="Schaap P.J."/>
            <person name="Plugge C.M."/>
            <person name="Muyzer G."/>
            <person name="Kuever J."/>
            <person name="Pereira I.A."/>
            <person name="Parshina S.N."/>
            <person name="Bernier-Latmani R."/>
            <person name="Stams A.J."/>
            <person name="Klenk H.P."/>
        </authorList>
    </citation>
    <scope>NUCLEOTIDE SEQUENCE [LARGE SCALE GENOMIC DNA]</scope>
    <source>
        <strain evidence="3">ATCC 23193 / DSM 2154 / NCIB 8452 / DL</strain>
    </source>
</reference>
<dbReference type="KEGG" id="dru:Desru_2736"/>
<reference evidence="3" key="1">
    <citation type="submission" date="2011-05" db="EMBL/GenBank/DDBJ databases">
        <title>Complete sequence of Desulfotomaculum ruminis DSM 2154.</title>
        <authorList>
            <person name="Lucas S."/>
            <person name="Copeland A."/>
            <person name="Lapidus A."/>
            <person name="Cheng J.-F."/>
            <person name="Goodwin L."/>
            <person name="Pitluck S."/>
            <person name="Lu M."/>
            <person name="Detter J.C."/>
            <person name="Han C."/>
            <person name="Tapia R."/>
            <person name="Land M."/>
            <person name="Hauser L."/>
            <person name="Kyrpides N."/>
            <person name="Ivanova N."/>
            <person name="Mikhailova N."/>
            <person name="Pagani I."/>
            <person name="Stams A.J.M."/>
            <person name="Plugge C.M."/>
            <person name="Muyzer G."/>
            <person name="Kuever J."/>
            <person name="Parshina S.N."/>
            <person name="Ivanova A.E."/>
            <person name="Nazina T.N."/>
            <person name="Brambilla E."/>
            <person name="Spring S."/>
            <person name="Klenk H.-P."/>
            <person name="Woyke T."/>
        </authorList>
    </citation>
    <scope>NUCLEOTIDE SEQUENCE [LARGE SCALE GENOMIC DNA]</scope>
    <source>
        <strain evidence="3">ATCC 23193 / DSM 2154 / NCIB 8452 / DL</strain>
    </source>
</reference>
<dbReference type="eggNOG" id="COG4447">
    <property type="taxonomic scope" value="Bacteria"/>
</dbReference>
<name>F6DRC5_DESRL</name>
<dbReference type="Gene3D" id="3.30.457.10">
    <property type="entry name" value="Copper amine oxidase-like, N-terminal domain"/>
    <property type="match status" value="2"/>
</dbReference>
<gene>
    <name evidence="2" type="ordered locus">Desru_2736</name>
</gene>
<dbReference type="InterPro" id="IPR012854">
    <property type="entry name" value="Cu_amine_oxidase-like_N"/>
</dbReference>
<organism evidence="2 3">
    <name type="scientific">Desulforamulus ruminis (strain ATCC 23193 / DSM 2154 / NCIMB 8452 / DL)</name>
    <name type="common">Desulfotomaculum ruminis</name>
    <dbReference type="NCBI Taxonomy" id="696281"/>
    <lineage>
        <taxon>Bacteria</taxon>
        <taxon>Bacillati</taxon>
        <taxon>Bacillota</taxon>
        <taxon>Clostridia</taxon>
        <taxon>Eubacteriales</taxon>
        <taxon>Peptococcaceae</taxon>
        <taxon>Desulforamulus</taxon>
    </lineage>
</organism>
<dbReference type="SUPFAM" id="SSF55383">
    <property type="entry name" value="Copper amine oxidase, domain N"/>
    <property type="match status" value="2"/>
</dbReference>
<dbReference type="OrthoDB" id="2023214at2"/>
<protein>
    <submittedName>
        <fullName evidence="2">Copper amine oxidase-like domain-containing protein</fullName>
    </submittedName>
</protein>
<dbReference type="EMBL" id="CP002780">
    <property type="protein sequence ID" value="AEG60960.1"/>
    <property type="molecule type" value="Genomic_DNA"/>
</dbReference>